<proteinExistence type="predicted"/>
<gene>
    <name evidence="1" type="ORF">SAMN05444398_1084</name>
</gene>
<evidence type="ECO:0000313" key="2">
    <source>
        <dbReference type="Proteomes" id="UP000183974"/>
    </source>
</evidence>
<accession>A0A1M7EYJ7</accession>
<protein>
    <submittedName>
        <fullName evidence="1">Uncharacterized protein</fullName>
    </submittedName>
</protein>
<organism evidence="1 2">
    <name type="scientific">Roseovarius pacificus</name>
    <dbReference type="NCBI Taxonomy" id="337701"/>
    <lineage>
        <taxon>Bacteria</taxon>
        <taxon>Pseudomonadati</taxon>
        <taxon>Pseudomonadota</taxon>
        <taxon>Alphaproteobacteria</taxon>
        <taxon>Rhodobacterales</taxon>
        <taxon>Roseobacteraceae</taxon>
        <taxon>Roseovarius</taxon>
    </lineage>
</organism>
<reference evidence="1 2" key="1">
    <citation type="submission" date="2016-11" db="EMBL/GenBank/DDBJ databases">
        <authorList>
            <person name="Jaros S."/>
            <person name="Januszkiewicz K."/>
            <person name="Wedrychowicz H."/>
        </authorList>
    </citation>
    <scope>NUCLEOTIDE SEQUENCE [LARGE SCALE GENOMIC DNA]</scope>
    <source>
        <strain evidence="1 2">DSM 29589</strain>
    </source>
</reference>
<dbReference type="OrthoDB" id="9937297at2"/>
<keyword evidence="2" id="KW-1185">Reference proteome</keyword>
<name>A0A1M7EYJ7_9RHOB</name>
<dbReference type="AlphaFoldDB" id="A0A1M7EYJ7"/>
<dbReference type="EMBL" id="FRBR01000008">
    <property type="protein sequence ID" value="SHL96803.1"/>
    <property type="molecule type" value="Genomic_DNA"/>
</dbReference>
<dbReference type="Proteomes" id="UP000183974">
    <property type="component" value="Unassembled WGS sequence"/>
</dbReference>
<dbReference type="RefSeq" id="WP_073035319.1">
    <property type="nucleotide sequence ID" value="NZ_BMLR01000009.1"/>
</dbReference>
<sequence length="341" mass="36992">MSKHPKHVSVAEPTLIISNALHVGATYRVAADRLNADGYLPDDDFRLARDVQDIDRRLPDFNAAYLRDCHGHVMALRDELSPLGRSETQTLTSLLAVHGKLVNAAGQGPLNQFEGLGGLAIVEEDIALLFKKTGTERAGAAARAVIAYAANACDTAVLSRRHQEFDGLAGPVAARSGLSFTRVVHDLWRHGSIKDDDPRRKLDPSRVKSHPLFDAPSGQFLEEASASMRDIMPELTGARDHPIWGRAIIENDIGEFQAAAEQMRTRTNSGQKVQTKVHARVMMALASMIERAGLNVSQLAPASGATASLFAICASASARSHVYQKRAREQASPTRQSSARH</sequence>
<evidence type="ECO:0000313" key="1">
    <source>
        <dbReference type="EMBL" id="SHL96803.1"/>
    </source>
</evidence>